<feature type="transmembrane region" description="Helical" evidence="1">
    <location>
        <begin position="706"/>
        <end position="724"/>
    </location>
</feature>
<keyword evidence="1" id="KW-0472">Membrane</keyword>
<feature type="transmembrane region" description="Helical" evidence="1">
    <location>
        <begin position="736"/>
        <end position="758"/>
    </location>
</feature>
<feature type="chain" id="PRO_5042228891" description="Bacterial Ig-like domain-containing protein" evidence="2">
    <location>
        <begin position="30"/>
        <end position="1138"/>
    </location>
</feature>
<keyword evidence="2" id="KW-0732">Signal</keyword>
<organism evidence="3 4">
    <name type="scientific">Acacia crassicarpa</name>
    <name type="common">northern wattle</name>
    <dbReference type="NCBI Taxonomy" id="499986"/>
    <lineage>
        <taxon>Eukaryota</taxon>
        <taxon>Viridiplantae</taxon>
        <taxon>Streptophyta</taxon>
        <taxon>Embryophyta</taxon>
        <taxon>Tracheophyta</taxon>
        <taxon>Spermatophyta</taxon>
        <taxon>Magnoliopsida</taxon>
        <taxon>eudicotyledons</taxon>
        <taxon>Gunneridae</taxon>
        <taxon>Pentapetalae</taxon>
        <taxon>rosids</taxon>
        <taxon>fabids</taxon>
        <taxon>Fabales</taxon>
        <taxon>Fabaceae</taxon>
        <taxon>Caesalpinioideae</taxon>
        <taxon>mimosoid clade</taxon>
        <taxon>Acacieae</taxon>
        <taxon>Acacia</taxon>
    </lineage>
</organism>
<evidence type="ECO:0000256" key="2">
    <source>
        <dbReference type="SAM" id="SignalP"/>
    </source>
</evidence>
<accession>A0AAE1N2U8</accession>
<keyword evidence="1" id="KW-0812">Transmembrane</keyword>
<keyword evidence="4" id="KW-1185">Reference proteome</keyword>
<protein>
    <recommendedName>
        <fullName evidence="5">Bacterial Ig-like domain-containing protein</fullName>
    </recommendedName>
</protein>
<sequence length="1138" mass="125245">MAAANMATPNFLQLLSLIWIMVDLQSSLAESSLLVHFSRKPPPLTRSSNAIFQYLVKRLDGTNACKRSVCSFSCELDGKVVPCGANGIVLRNLTINDEHNFLLNVTTNKGETSSSTYSWFIDRIPPTAIISSEQTYTNAKSVSVDITFSEPCTGLGGFICLNSSNCDVLVIGPGHVLASSLKIIRPGTHYSLEVILSSKSAYGRAVIQVADNVCADQAGNRFKITHSSSLIIHFDRRPVTVDFWTSVPSYELVINKVPRTVIATSKTEDLTIFLDFSIPLINSTKQILNALRVNSGILVPFQVRYNETRHFAFKLKNISGTRIITVDLLASTIFGRTGTPVSPVAPMTFLYDSMKPGVTLRTSSQSVTRESHINMIVEFTKPVFGFEASMVEVMGGRLIRLKELSRALYSLSVQAETQTVVSVTVPAGKVTDISGNENMASNKIEVKHYSTPAISVALHSFVSAGTIATSLVAAIFSLSSANLEAISTLASGGTKCAASSPSTNLHGMIGHLQVFALSGWFSVNQPIEYSEATRGLQWLIPHHKLPWKDVGSSISDNKGFPEKEIFFSINDGLFVRAKSHNRDRHQNDSTNSSYAEHVAALPSENNSKPGWLPYQHNFSIKITSFGQPLSSGEYFSYFLRGEPMSASNVIKKLGNYKGWLDLEKNLFWLGVGGGSLVLIHVFIILFLRWRTGISPQGSLSVPRLELLLLILMLPCISQSSTFVIKGGTARGIITGALLSAIPAAFILSVSLFHFIAIFSGNFVQYKEVGQLVNKETWYRRFWFFFTGKSTNGKWFYREGLPSSFLPRLGILFDSCKGCPVPVFVDQDGSNTHMKWAKSGQSGIGRMRAVSSDGSNKEIKIPLSKTVLGRARSFYIVLDLLRRVGLGIISVAYSPEKSSKSLLALIITSLQFIYLFTFKPYIRRSVQAAESVCLLCEVGVFGIFIVQNQNNSNLIEGKTWGLVLLVLLLASFIAQLINQWHTMITSLSRFSQPHKNSFRHGIKFAAKGAILTFLPRQHWCRVIQTSSQPNAGLVSLNPLRSETEFERRNGTGYMDPTNAMTATIVPVLGSATPSPNLIETRDPIPEIDICEHIEVEGKWLKGHKAGPRNELKVLRELAKASFSGTSRVEEASTSYSWKK</sequence>
<evidence type="ECO:0008006" key="5">
    <source>
        <dbReference type="Google" id="ProtNLM"/>
    </source>
</evidence>
<name>A0AAE1N2U8_9FABA</name>
<gene>
    <name evidence="3" type="ORF">QN277_013647</name>
</gene>
<comment type="caution">
    <text evidence="3">The sequence shown here is derived from an EMBL/GenBank/DDBJ whole genome shotgun (WGS) entry which is preliminary data.</text>
</comment>
<feature type="transmembrane region" description="Helical" evidence="1">
    <location>
        <begin position="898"/>
        <end position="915"/>
    </location>
</feature>
<feature type="signal peptide" evidence="2">
    <location>
        <begin position="1"/>
        <end position="29"/>
    </location>
</feature>
<dbReference type="AlphaFoldDB" id="A0AAE1N2U8"/>
<keyword evidence="1" id="KW-1133">Transmembrane helix</keyword>
<reference evidence="3" key="1">
    <citation type="submission" date="2023-10" db="EMBL/GenBank/DDBJ databases">
        <title>Chromosome-level genome of the transformable northern wattle, Acacia crassicarpa.</title>
        <authorList>
            <person name="Massaro I."/>
            <person name="Sinha N.R."/>
            <person name="Poethig S."/>
            <person name="Leichty A.R."/>
        </authorList>
    </citation>
    <scope>NUCLEOTIDE SEQUENCE</scope>
    <source>
        <strain evidence="3">Acra3RX</strain>
        <tissue evidence="3">Leaf</tissue>
    </source>
</reference>
<feature type="transmembrane region" description="Helical" evidence="1">
    <location>
        <begin position="927"/>
        <end position="946"/>
    </location>
</feature>
<evidence type="ECO:0000256" key="1">
    <source>
        <dbReference type="SAM" id="Phobius"/>
    </source>
</evidence>
<dbReference type="PANTHER" id="PTHR34677:SF3">
    <property type="entry name" value="BACTERIAL IG-LIKE DOMAIN-CONTAINING PROTEIN"/>
    <property type="match status" value="1"/>
</dbReference>
<proteinExistence type="predicted"/>
<dbReference type="EMBL" id="JAWXYG010000002">
    <property type="protein sequence ID" value="KAK4282248.1"/>
    <property type="molecule type" value="Genomic_DNA"/>
</dbReference>
<feature type="transmembrane region" description="Helical" evidence="1">
    <location>
        <begin position="666"/>
        <end position="686"/>
    </location>
</feature>
<dbReference type="PANTHER" id="PTHR34677">
    <property type="match status" value="1"/>
</dbReference>
<feature type="transmembrane region" description="Helical" evidence="1">
    <location>
        <begin position="958"/>
        <end position="976"/>
    </location>
</feature>
<evidence type="ECO:0000313" key="4">
    <source>
        <dbReference type="Proteomes" id="UP001293593"/>
    </source>
</evidence>
<dbReference type="Proteomes" id="UP001293593">
    <property type="component" value="Unassembled WGS sequence"/>
</dbReference>
<evidence type="ECO:0000313" key="3">
    <source>
        <dbReference type="EMBL" id="KAK4282248.1"/>
    </source>
</evidence>